<keyword evidence="2" id="KW-1185">Reference proteome</keyword>
<comment type="caution">
    <text evidence="1">The sequence shown here is derived from an EMBL/GenBank/DDBJ whole genome shotgun (WGS) entry which is preliminary data.</text>
</comment>
<name>A0AAD4ZM07_PRUDU</name>
<evidence type="ECO:0000313" key="1">
    <source>
        <dbReference type="EMBL" id="KAI5350542.1"/>
    </source>
</evidence>
<dbReference type="AlphaFoldDB" id="A0AAD4ZM07"/>
<protein>
    <submittedName>
        <fullName evidence="1">Uncharacterized protein</fullName>
    </submittedName>
</protein>
<gene>
    <name evidence="1" type="ORF">L3X38_003433</name>
</gene>
<dbReference type="EMBL" id="JAJFAZ020000001">
    <property type="protein sequence ID" value="KAI5350542.1"/>
    <property type="molecule type" value="Genomic_DNA"/>
</dbReference>
<proteinExistence type="predicted"/>
<accession>A0AAD4ZM07</accession>
<reference evidence="1 2" key="1">
    <citation type="journal article" date="2022" name="G3 (Bethesda)">
        <title>Whole-genome sequence and methylome profiling of the almond [Prunus dulcis (Mill.) D.A. Webb] cultivar 'Nonpareil'.</title>
        <authorList>
            <person name="D'Amico-Willman K.M."/>
            <person name="Ouma W.Z."/>
            <person name="Meulia T."/>
            <person name="Sideli G.M."/>
            <person name="Gradziel T.M."/>
            <person name="Fresnedo-Ramirez J."/>
        </authorList>
    </citation>
    <scope>NUCLEOTIDE SEQUENCE [LARGE SCALE GENOMIC DNA]</scope>
    <source>
        <strain evidence="1">Clone GOH B32 T37-40</strain>
    </source>
</reference>
<evidence type="ECO:0000313" key="2">
    <source>
        <dbReference type="Proteomes" id="UP001054821"/>
    </source>
</evidence>
<organism evidence="1 2">
    <name type="scientific">Prunus dulcis</name>
    <name type="common">Almond</name>
    <name type="synonym">Amygdalus dulcis</name>
    <dbReference type="NCBI Taxonomy" id="3755"/>
    <lineage>
        <taxon>Eukaryota</taxon>
        <taxon>Viridiplantae</taxon>
        <taxon>Streptophyta</taxon>
        <taxon>Embryophyta</taxon>
        <taxon>Tracheophyta</taxon>
        <taxon>Spermatophyta</taxon>
        <taxon>Magnoliopsida</taxon>
        <taxon>eudicotyledons</taxon>
        <taxon>Gunneridae</taxon>
        <taxon>Pentapetalae</taxon>
        <taxon>rosids</taxon>
        <taxon>fabids</taxon>
        <taxon>Rosales</taxon>
        <taxon>Rosaceae</taxon>
        <taxon>Amygdaloideae</taxon>
        <taxon>Amygdaleae</taxon>
        <taxon>Prunus</taxon>
    </lineage>
</organism>
<sequence length="87" mass="10283">MVQEEQLEEDDWRKPVKEKISKGSDIKELKDYAIIFGELYRRLPRGILTRCIGTIEARVKLQEVHEVTCNLEPIISLYRRLQCKGCY</sequence>
<dbReference type="Proteomes" id="UP001054821">
    <property type="component" value="Chromosome 1"/>
</dbReference>